<dbReference type="Pfam" id="PF14286">
    <property type="entry name" value="DHHW"/>
    <property type="match status" value="1"/>
</dbReference>
<dbReference type="Proteomes" id="UP001596113">
    <property type="component" value="Unassembled WGS sequence"/>
</dbReference>
<protein>
    <submittedName>
        <fullName evidence="3">DHHW family protein</fullName>
    </submittedName>
</protein>
<feature type="transmembrane region" description="Helical" evidence="2">
    <location>
        <begin position="6"/>
        <end position="25"/>
    </location>
</feature>
<evidence type="ECO:0000256" key="2">
    <source>
        <dbReference type="SAM" id="Phobius"/>
    </source>
</evidence>
<reference evidence="4" key="1">
    <citation type="journal article" date="2019" name="Int. J. Syst. Evol. Microbiol.">
        <title>The Global Catalogue of Microorganisms (GCM) 10K type strain sequencing project: providing services to taxonomists for standard genome sequencing and annotation.</title>
        <authorList>
            <consortium name="The Broad Institute Genomics Platform"/>
            <consortium name="The Broad Institute Genome Sequencing Center for Infectious Disease"/>
            <person name="Wu L."/>
            <person name="Ma J."/>
        </authorList>
    </citation>
    <scope>NUCLEOTIDE SEQUENCE [LARGE SCALE GENOMIC DNA]</scope>
    <source>
        <strain evidence="4">CGMCC 1.18575</strain>
    </source>
</reference>
<keyword evidence="2" id="KW-0812">Transmembrane</keyword>
<sequence length="431" mass="48431">MQTRHYRWNIALFIIPIAIMAVLNLTKMDGKAQVSEMEKRKPQVWPSFSIDKLINDSLLKEYDNYFSDHFAFRNAFVELGMSMKELKGTKGSDGVSLVINKGGDNTSEGEKRSSDPETVPAMGTSESGDDDGVVVSAKASKYLIISDRAMLLYQYSSASAEAYAKAINHLQSMIDPSVRVYSMLIPSQVEFVESEDLRKLSDSEKQAFDHVYESLNKPIRSVPAYTNVEAHKKEYVYFRTDHHWTALGAYYGYEALVQTMGFKPVPLSAYKQREYSEFLGTAYAATLNAGMKNHPDTVTTYQPYVEHEYMVYQDGVLGVKKMLVEDKLPADGRGGYAVFLGGDFTMSRITTEIKNGKKLMLIKDSYANALVPFLLPHFQEIEIVDPRYFKGNLVSEINNSGITDVLLLNGPVVTTYNGIAKLIEERLSFQS</sequence>
<dbReference type="InterPro" id="IPR025945">
    <property type="entry name" value="DHHW"/>
</dbReference>
<keyword evidence="4" id="KW-1185">Reference proteome</keyword>
<dbReference type="EMBL" id="JBHSMI010000010">
    <property type="protein sequence ID" value="MFC5402263.1"/>
    <property type="molecule type" value="Genomic_DNA"/>
</dbReference>
<accession>A0ABW0HNX6</accession>
<comment type="caution">
    <text evidence="3">The sequence shown here is derived from an EMBL/GenBank/DDBJ whole genome shotgun (WGS) entry which is preliminary data.</text>
</comment>
<keyword evidence="2" id="KW-0472">Membrane</keyword>
<evidence type="ECO:0000313" key="3">
    <source>
        <dbReference type="EMBL" id="MFC5402263.1"/>
    </source>
</evidence>
<gene>
    <name evidence="3" type="ORF">ACFPOF_05885</name>
</gene>
<dbReference type="RefSeq" id="WP_378130556.1">
    <property type="nucleotide sequence ID" value="NZ_JBHSMI010000010.1"/>
</dbReference>
<proteinExistence type="predicted"/>
<organism evidence="3 4">
    <name type="scientific">Cohnella soli</name>
    <dbReference type="NCBI Taxonomy" id="425005"/>
    <lineage>
        <taxon>Bacteria</taxon>
        <taxon>Bacillati</taxon>
        <taxon>Bacillota</taxon>
        <taxon>Bacilli</taxon>
        <taxon>Bacillales</taxon>
        <taxon>Paenibacillaceae</taxon>
        <taxon>Cohnella</taxon>
    </lineage>
</organism>
<feature type="region of interest" description="Disordered" evidence="1">
    <location>
        <begin position="97"/>
        <end position="130"/>
    </location>
</feature>
<evidence type="ECO:0000256" key="1">
    <source>
        <dbReference type="SAM" id="MobiDB-lite"/>
    </source>
</evidence>
<keyword evidence="2" id="KW-1133">Transmembrane helix</keyword>
<name>A0ABW0HNX6_9BACL</name>
<evidence type="ECO:0000313" key="4">
    <source>
        <dbReference type="Proteomes" id="UP001596113"/>
    </source>
</evidence>